<dbReference type="Proteomes" id="UP000034723">
    <property type="component" value="Chromosome"/>
</dbReference>
<evidence type="ECO:0000313" key="1">
    <source>
        <dbReference type="EMBL" id="AKG92102.1"/>
    </source>
</evidence>
<dbReference type="EMBL" id="CP011267">
    <property type="protein sequence ID" value="AKG92102.1"/>
    <property type="molecule type" value="Genomic_DNA"/>
</dbReference>
<dbReference type="OrthoDB" id="98612at2157"/>
<proteinExistence type="predicted"/>
<organism evidence="1 2">
    <name type="scientific">Geoglobus ahangari</name>
    <dbReference type="NCBI Taxonomy" id="113653"/>
    <lineage>
        <taxon>Archaea</taxon>
        <taxon>Methanobacteriati</taxon>
        <taxon>Methanobacteriota</taxon>
        <taxon>Archaeoglobi</taxon>
        <taxon>Archaeoglobales</taxon>
        <taxon>Archaeoglobaceae</taxon>
        <taxon>Geoglobus</taxon>
    </lineage>
</organism>
<dbReference type="RefSeq" id="WP_048094583.1">
    <property type="nucleotide sequence ID" value="NZ_CP011267.1"/>
</dbReference>
<evidence type="ECO:0000313" key="2">
    <source>
        <dbReference type="Proteomes" id="UP000034723"/>
    </source>
</evidence>
<dbReference type="STRING" id="113653.GAH_00553"/>
<dbReference type="HOGENOM" id="CLU_1700351_0_0_2"/>
<dbReference type="AlphaFoldDB" id="A0A0F7IET2"/>
<dbReference type="KEGG" id="gah:GAH_00553"/>
<gene>
    <name evidence="1" type="ORF">GAH_00553</name>
</gene>
<name>A0A0F7IET2_9EURY</name>
<dbReference type="InParanoid" id="A0A0F7IET2"/>
<reference evidence="1 2" key="1">
    <citation type="submission" date="2015-04" db="EMBL/GenBank/DDBJ databases">
        <title>The complete genome sequence of the hyperthermophilic, obligate iron-reducing archaeon Geoglobus ahangari strain 234T.</title>
        <authorList>
            <person name="Manzella M.P."/>
            <person name="Holmes D.E."/>
            <person name="Rocheleau J.M."/>
            <person name="Chung A."/>
            <person name="Reguera G."/>
            <person name="Kashefi K."/>
        </authorList>
    </citation>
    <scope>NUCLEOTIDE SEQUENCE [LARGE SCALE GENOMIC DNA]</scope>
    <source>
        <strain evidence="1 2">234</strain>
    </source>
</reference>
<keyword evidence="2" id="KW-1185">Reference proteome</keyword>
<sequence length="143" mass="15090">MRKILVAALLVLVAAIGTASALGFGYGASEPKMGAAAGECAGYGHGYGKQNMGLRMVEREGVSQVEVSEEDVKAVLESASFETFVNPRGLTIQRIIVDGEPAGKIVGDYTIDQLEILKAYETLNGIKVFLGVDGEPVGFVLLR</sequence>
<dbReference type="GeneID" id="24803135"/>
<protein>
    <submittedName>
        <fullName evidence="1">Uncharacterized protein</fullName>
    </submittedName>
</protein>
<accession>A0A0F7IET2</accession>